<dbReference type="GO" id="GO:0004341">
    <property type="term" value="F:gluconolactonase activity"/>
    <property type="evidence" value="ECO:0007669"/>
    <property type="project" value="TreeGrafter"/>
</dbReference>
<dbReference type="Pfam" id="PF08450">
    <property type="entry name" value="SGL"/>
    <property type="match status" value="1"/>
</dbReference>
<dbReference type="SUPFAM" id="SSF63829">
    <property type="entry name" value="Calcium-dependent phosphotriesterase"/>
    <property type="match status" value="1"/>
</dbReference>
<dbReference type="AlphaFoldDB" id="A0A1E4T9T2"/>
<feature type="domain" description="SMP-30/Gluconolactonase/LRE-like region" evidence="2">
    <location>
        <begin position="19"/>
        <end position="303"/>
    </location>
</feature>
<evidence type="ECO:0000259" key="2">
    <source>
        <dbReference type="Pfam" id="PF08450"/>
    </source>
</evidence>
<dbReference type="EMBL" id="KV453843">
    <property type="protein sequence ID" value="ODV88499.1"/>
    <property type="molecule type" value="Genomic_DNA"/>
</dbReference>
<dbReference type="GO" id="GO:0005509">
    <property type="term" value="F:calcium ion binding"/>
    <property type="evidence" value="ECO:0007669"/>
    <property type="project" value="TreeGrafter"/>
</dbReference>
<name>A0A1E4T9T2_9ASCO</name>
<sequence length="335" mass="37339">MTIDKETKPWYVLDRPMVLGEGPIYRESDHTLHYVDCLHQPPQLHILSLTPEGDAVHPSTDLAIASTENVNADKPGLRVLNLEDSVTVMFFRKNVPKSYICLYYQGLAFLDEETGKLDVIKEIIPTSERHIRRFNDGGVDAKGRMWAAEIDVYALATGPKNIDPKEHPELLGRLWCYDPKDSSLKLMETGLACGNGLAWSPDNKVMYLNDSASQKIYSYDFDLDTGAISNKKLFYDARGTSDEPDGMVVDTEGNLWIAMFGGTNISVINSKGERIRVIEMPARNMACTTWGGPGNHILYSVSAVDKLHRDPNDQGGHLFRTIVDAEGVAKNEYDG</sequence>
<dbReference type="OrthoDB" id="423498at2759"/>
<evidence type="ECO:0000313" key="3">
    <source>
        <dbReference type="EMBL" id="ODV88499.1"/>
    </source>
</evidence>
<comment type="similarity">
    <text evidence="1">Belongs to the SMP-30/CGR1 family.</text>
</comment>
<dbReference type="InterPro" id="IPR013658">
    <property type="entry name" value="SGL"/>
</dbReference>
<accession>A0A1E4T9T2</accession>
<organism evidence="3 4">
    <name type="scientific">Tortispora caseinolytica NRRL Y-17796</name>
    <dbReference type="NCBI Taxonomy" id="767744"/>
    <lineage>
        <taxon>Eukaryota</taxon>
        <taxon>Fungi</taxon>
        <taxon>Dikarya</taxon>
        <taxon>Ascomycota</taxon>
        <taxon>Saccharomycotina</taxon>
        <taxon>Trigonopsidomycetes</taxon>
        <taxon>Trigonopsidales</taxon>
        <taxon>Trigonopsidaceae</taxon>
        <taxon>Tortispora</taxon>
    </lineage>
</organism>
<dbReference type="Proteomes" id="UP000095023">
    <property type="component" value="Unassembled WGS sequence"/>
</dbReference>
<keyword evidence="4" id="KW-1185">Reference proteome</keyword>
<protein>
    <recommendedName>
        <fullName evidence="2">SMP-30/Gluconolactonase/LRE-like region domain-containing protein</fullName>
    </recommendedName>
</protein>
<dbReference type="Gene3D" id="2.120.10.30">
    <property type="entry name" value="TolB, C-terminal domain"/>
    <property type="match status" value="1"/>
</dbReference>
<gene>
    <name evidence="3" type="ORF">CANCADRAFT_123780</name>
</gene>
<reference evidence="4" key="1">
    <citation type="submission" date="2016-02" db="EMBL/GenBank/DDBJ databases">
        <title>Comparative genomics of biotechnologically important yeasts.</title>
        <authorList>
            <consortium name="DOE Joint Genome Institute"/>
            <person name="Riley R."/>
            <person name="Haridas S."/>
            <person name="Wolfe K.H."/>
            <person name="Lopes M.R."/>
            <person name="Hittinger C.T."/>
            <person name="Goker M."/>
            <person name="Salamov A."/>
            <person name="Wisecaver J."/>
            <person name="Long T.M."/>
            <person name="Aerts A.L."/>
            <person name="Barry K."/>
            <person name="Choi C."/>
            <person name="Clum A."/>
            <person name="Coughlan A.Y."/>
            <person name="Deshpande S."/>
            <person name="Douglass A.P."/>
            <person name="Hanson S.J."/>
            <person name="Klenk H.-P."/>
            <person name="Labutti K."/>
            <person name="Lapidus A."/>
            <person name="Lindquist E."/>
            <person name="Lipzen A."/>
            <person name="Meier-Kolthoff J.P."/>
            <person name="Ohm R.A."/>
            <person name="Otillar R.P."/>
            <person name="Pangilinan J."/>
            <person name="Peng Y."/>
            <person name="Rokas A."/>
            <person name="Rosa C.A."/>
            <person name="Scheuner C."/>
            <person name="Sibirny A.A."/>
            <person name="Slot J.C."/>
            <person name="Stielow J.B."/>
            <person name="Sun H."/>
            <person name="Kurtzman C.P."/>
            <person name="Blackwell M."/>
            <person name="Jeffries T.W."/>
            <person name="Grigoriev I.V."/>
        </authorList>
    </citation>
    <scope>NUCLEOTIDE SEQUENCE [LARGE SCALE GENOMIC DNA]</scope>
    <source>
        <strain evidence="4">NRRL Y-17796</strain>
    </source>
</reference>
<dbReference type="InterPro" id="IPR011042">
    <property type="entry name" value="6-blade_b-propeller_TolB-like"/>
</dbReference>
<proteinExistence type="inferred from homology"/>
<dbReference type="PANTHER" id="PTHR10907:SF47">
    <property type="entry name" value="REGUCALCIN"/>
    <property type="match status" value="1"/>
</dbReference>
<dbReference type="PANTHER" id="PTHR10907">
    <property type="entry name" value="REGUCALCIN"/>
    <property type="match status" value="1"/>
</dbReference>
<evidence type="ECO:0000256" key="1">
    <source>
        <dbReference type="ARBA" id="ARBA00008853"/>
    </source>
</evidence>
<evidence type="ECO:0000313" key="4">
    <source>
        <dbReference type="Proteomes" id="UP000095023"/>
    </source>
</evidence>